<comment type="caution">
    <text evidence="2">The sequence shown here is derived from an EMBL/GenBank/DDBJ whole genome shotgun (WGS) entry which is preliminary data.</text>
</comment>
<protein>
    <submittedName>
        <fullName evidence="2">Uncharacterized protein</fullName>
    </submittedName>
</protein>
<name>X1GLD8_9ZZZZ</name>
<feature type="region of interest" description="Disordered" evidence="1">
    <location>
        <begin position="76"/>
        <end position="103"/>
    </location>
</feature>
<dbReference type="EMBL" id="BARU01022537">
    <property type="protein sequence ID" value="GAH57967.1"/>
    <property type="molecule type" value="Genomic_DNA"/>
</dbReference>
<proteinExistence type="predicted"/>
<organism evidence="2">
    <name type="scientific">marine sediment metagenome</name>
    <dbReference type="NCBI Taxonomy" id="412755"/>
    <lineage>
        <taxon>unclassified sequences</taxon>
        <taxon>metagenomes</taxon>
        <taxon>ecological metagenomes</taxon>
    </lineage>
</organism>
<reference evidence="2" key="1">
    <citation type="journal article" date="2014" name="Front. Microbiol.">
        <title>High frequency of phylogenetically diverse reductive dehalogenase-homologous genes in deep subseafloor sedimentary metagenomes.</title>
        <authorList>
            <person name="Kawai M."/>
            <person name="Futagami T."/>
            <person name="Toyoda A."/>
            <person name="Takaki Y."/>
            <person name="Nishi S."/>
            <person name="Hori S."/>
            <person name="Arai W."/>
            <person name="Tsubouchi T."/>
            <person name="Morono Y."/>
            <person name="Uchiyama I."/>
            <person name="Ito T."/>
            <person name="Fujiyama A."/>
            <person name="Inagaki F."/>
            <person name="Takami H."/>
        </authorList>
    </citation>
    <scope>NUCLEOTIDE SEQUENCE</scope>
    <source>
        <strain evidence="2">Expedition CK06-06</strain>
    </source>
</reference>
<accession>X1GLD8</accession>
<sequence length="103" mass="12115">MRTYQSELWMVTNHYNEFMEQFYEVAQSVEIPQETIDQYNRLVMEYNAFVQDFRDNIAELRTVARTEVEPPSVKFAKEIPATKPLQATEEGEEKPSRGKGYIS</sequence>
<evidence type="ECO:0000313" key="2">
    <source>
        <dbReference type="EMBL" id="GAH57967.1"/>
    </source>
</evidence>
<gene>
    <name evidence="2" type="ORF">S03H2_36699</name>
</gene>
<dbReference type="AlphaFoldDB" id="X1GLD8"/>
<evidence type="ECO:0000256" key="1">
    <source>
        <dbReference type="SAM" id="MobiDB-lite"/>
    </source>
</evidence>